<name>A0A0E9TLK6_ANGAN</name>
<protein>
    <submittedName>
        <fullName evidence="1">Uncharacterized protein</fullName>
    </submittedName>
</protein>
<evidence type="ECO:0000313" key="1">
    <source>
        <dbReference type="EMBL" id="JAH54574.1"/>
    </source>
</evidence>
<proteinExistence type="predicted"/>
<reference evidence="1" key="2">
    <citation type="journal article" date="2015" name="Fish Shellfish Immunol.">
        <title>Early steps in the European eel (Anguilla anguilla)-Vibrio vulnificus interaction in the gills: Role of the RtxA13 toxin.</title>
        <authorList>
            <person name="Callol A."/>
            <person name="Pajuelo D."/>
            <person name="Ebbesson L."/>
            <person name="Teles M."/>
            <person name="MacKenzie S."/>
            <person name="Amaro C."/>
        </authorList>
    </citation>
    <scope>NUCLEOTIDE SEQUENCE</scope>
</reference>
<dbReference type="AlphaFoldDB" id="A0A0E9TLK6"/>
<organism evidence="1">
    <name type="scientific">Anguilla anguilla</name>
    <name type="common">European freshwater eel</name>
    <name type="synonym">Muraena anguilla</name>
    <dbReference type="NCBI Taxonomy" id="7936"/>
    <lineage>
        <taxon>Eukaryota</taxon>
        <taxon>Metazoa</taxon>
        <taxon>Chordata</taxon>
        <taxon>Craniata</taxon>
        <taxon>Vertebrata</taxon>
        <taxon>Euteleostomi</taxon>
        <taxon>Actinopterygii</taxon>
        <taxon>Neopterygii</taxon>
        <taxon>Teleostei</taxon>
        <taxon>Anguilliformes</taxon>
        <taxon>Anguillidae</taxon>
        <taxon>Anguilla</taxon>
    </lineage>
</organism>
<dbReference type="EMBL" id="GBXM01054003">
    <property type="protein sequence ID" value="JAH54574.1"/>
    <property type="molecule type" value="Transcribed_RNA"/>
</dbReference>
<accession>A0A0E9TLK6</accession>
<sequence length="26" mass="3148">MEVYFFLRPISPCWWILAILACFSLQ</sequence>
<reference evidence="1" key="1">
    <citation type="submission" date="2014-11" db="EMBL/GenBank/DDBJ databases">
        <authorList>
            <person name="Amaro Gonzalez C."/>
        </authorList>
    </citation>
    <scope>NUCLEOTIDE SEQUENCE</scope>
</reference>